<proteinExistence type="predicted"/>
<evidence type="ECO:0000313" key="2">
    <source>
        <dbReference type="EMBL" id="OAF71495.1"/>
    </source>
</evidence>
<feature type="region of interest" description="Disordered" evidence="1">
    <location>
        <begin position="2718"/>
        <end position="2746"/>
    </location>
</feature>
<keyword evidence="3" id="KW-1185">Reference proteome</keyword>
<feature type="region of interest" description="Disordered" evidence="1">
    <location>
        <begin position="1362"/>
        <end position="1391"/>
    </location>
</feature>
<feature type="compositionally biased region" description="Basic and acidic residues" evidence="1">
    <location>
        <begin position="1370"/>
        <end position="1391"/>
    </location>
</feature>
<accession>A0A177BBB9</accession>
<dbReference type="InterPro" id="IPR039586">
    <property type="entry name" value="CFAP46"/>
</dbReference>
<feature type="compositionally biased region" description="Basic and acidic residues" evidence="1">
    <location>
        <begin position="2718"/>
        <end position="2733"/>
    </location>
</feature>
<evidence type="ECO:0000256" key="1">
    <source>
        <dbReference type="SAM" id="MobiDB-lite"/>
    </source>
</evidence>
<reference evidence="2 3" key="1">
    <citation type="submission" date="2016-04" db="EMBL/GenBank/DDBJ databases">
        <title>The genome of Intoshia linei affirms orthonectids as highly simplified spiralians.</title>
        <authorList>
            <person name="Mikhailov K.V."/>
            <person name="Slusarev G.S."/>
            <person name="Nikitin M.A."/>
            <person name="Logacheva M.D."/>
            <person name="Penin A."/>
            <person name="Aleoshin V."/>
            <person name="Panchin Y.V."/>
        </authorList>
    </citation>
    <scope>NUCLEOTIDE SEQUENCE [LARGE SCALE GENOMIC DNA]</scope>
    <source>
        <strain evidence="2">Intl2013</strain>
        <tissue evidence="2">Whole animal</tissue>
    </source>
</reference>
<dbReference type="InterPro" id="IPR057466">
    <property type="entry name" value="CFAP46_TPR"/>
</dbReference>
<dbReference type="PANTHER" id="PTHR15977:SF15">
    <property type="entry name" value="CILIA- AND FLAGELLA-ASSOCIATED PROTEIN 46"/>
    <property type="match status" value="1"/>
</dbReference>
<dbReference type="OrthoDB" id="68437at2759"/>
<organism evidence="2 3">
    <name type="scientific">Intoshia linei</name>
    <dbReference type="NCBI Taxonomy" id="1819745"/>
    <lineage>
        <taxon>Eukaryota</taxon>
        <taxon>Metazoa</taxon>
        <taxon>Spiralia</taxon>
        <taxon>Lophotrochozoa</taxon>
        <taxon>Mesozoa</taxon>
        <taxon>Orthonectida</taxon>
        <taxon>Rhopaluridae</taxon>
        <taxon>Intoshia</taxon>
    </lineage>
</organism>
<dbReference type="Pfam" id="PF25439">
    <property type="entry name" value="TPR_CFAP46_N"/>
    <property type="match status" value="1"/>
</dbReference>
<dbReference type="GO" id="GO:0060294">
    <property type="term" value="P:cilium movement involved in cell motility"/>
    <property type="evidence" value="ECO:0007669"/>
    <property type="project" value="InterPro"/>
</dbReference>
<evidence type="ECO:0000313" key="3">
    <source>
        <dbReference type="Proteomes" id="UP000078046"/>
    </source>
</evidence>
<gene>
    <name evidence="2" type="ORF">A3Q56_00737</name>
</gene>
<dbReference type="GO" id="GO:0035082">
    <property type="term" value="P:axoneme assembly"/>
    <property type="evidence" value="ECO:0007669"/>
    <property type="project" value="InterPro"/>
</dbReference>
<dbReference type="EMBL" id="LWCA01000047">
    <property type="protein sequence ID" value="OAF71495.1"/>
    <property type="molecule type" value="Genomic_DNA"/>
</dbReference>
<dbReference type="PANTHER" id="PTHR15977">
    <property type="entry name" value="CILIA- AND FLAGELLA-ASSOCIATED PROTEIN 46"/>
    <property type="match status" value="1"/>
</dbReference>
<comment type="caution">
    <text evidence="2">The sequence shown here is derived from an EMBL/GenBank/DDBJ whole genome shotgun (WGS) entry which is preliminary data.</text>
</comment>
<protein>
    <submittedName>
        <fullName evidence="2">Uncharacterized protein</fullName>
    </submittedName>
</protein>
<sequence length="2779" mass="325048">MDLCIKKLLNSYESNNNVEDLNKALNIMTTHSNQFSQNFSHNPFNEELFVSLAELALENNEKIITKIILTSYLPIAITQSYYGRALLCQALISGPENTDEIDKLEKAQEYLFEALEIGTKYPECSFLIFNISITFWKISEIFMKQDYRFLIMNGLQKIFKALNKNKDKDYIWITRIIIELLKSYCEVNKKNFAINLVTNSFNMIRSHASSYFKEFFRLAIVKNLFEIGKLDKEIKMTTEINFYQRICRLKCSLDNNGLRADNYDEIKKIFETIFSNASKKALVKNKDINSDMHLSILLIEFAHMMYKYDLLRAVERLINHFRKNYHCFNAYSQSLVQCLDIELKIRMKSQPISTTRRFSSVDIKIGKITPLNSNSSQSYLPHNISLIETPVYNSSNTFGIINDESIKLRHESCENLINIINNNLRNQHIDIVQVACVAIWNMCLPLLHYNLKNDIVKYIKFASDSLEKIESNMNEMRSRLYMELGKFYKKDQKPILALQNINKAMIKDEKCLYQNSLFYLKYRIEKSMQLYEKPVDILDKVTQLIEQLLSAENLTKDDKNSDYDKNNNSDKNTNELLIQVGGLLAPTFRFVLAAENIKPLDINDTISLLAASQRMDSLEDINEKIREFEIISNGATEFLLRCQLCIDLCFLAWKKNQFDIFRTAVRFTLTFASEKLYSIEKTNDKDKNDSINSNTYTRDLSHMNCSEKLYSANTRDVTASEMVPPYEYEDDERLSNSSDSKISYNLPDLNMEGLIIVRNNTFRKLAQLHIMYAEANIVSLKRDKVNINCIPTLETYTNLDRNVIDENVGHFRQNTKKKTLLFDNYTVWIQHISTLTLDNFIQSAEIGKRLNINSIIYKAANYFYNYCKHLIANQKQECIRIYLQKLYTYMIDADIVESYDTLFTITIEYAYSILYCWIENKKSKSTEKMICLQNQGLVDWKDGPTVRAIMNLEDNIFQNWNNDDWMIQLEIYIRNFELCHALVNKQNEKMLTPPITTFRKSSNNSFVGAGDGLCAYWLKRMLPIEKKLILIKDDISKIKKDYSMSNVPQSEYSINESENGKYYKYIRCYELYIHMILLDLVYSNQYTILSDEKGFILCERLIYACSLADEFKLYNLLFQTRKYYMLVMLPIIVNIKANRTKLCQSLTNLFQYVPFFDKKEKYITSPTLENLIRDNITCINNKNYFNIMEHPIDSTASNNLAIHTFLIITLFNCHVLSKNYSIAITFMEKQISGIPKSSYKLLMIKKLILLKAQLQQPVNLLFQKFKNEPQDFLSYMWFRISIISNHSKTQYAMLLSSISCITDEKLVHKKVEAIINLVDWIMVNTFNQTEIEFLCKWMMHLILSHKREPQEIIVIPTVVSQPNNKKSKKNEKDKDKDKDKDKAKEKAKLNKPNERIIQLNKTIHALSSKKSPISIIKSNHNQETIDSEIDEYNISKINNVQDLMLLLEIISTYQSKTLSRDLKNLANWNYATPIKLWNSIKLGSTQINYLINDAPLHIRLNIHLYSNLLKIYNMSNIIENQLKEAFLNPVTHYSLFSIFAQTIFQNQDLYNYYNLKIFQNFHTLNIGYNQNEYLEIIKKNFLNKTKILKAEKNLRDWTFTNLLKENEIKINIKSVNYEAKSLFTEYHVWSKSGQALLKEGLFYEAQILFTQCYKLAVGYNDEKYCSISLVLMAKHSSAEKQYGRVIRYFNRSNLNYRGDELHWLKVRIGLAKAYKNENNLTDNYNKCIESLYTTNHYINEKIETLLENSSKKYIDLRLKKLRFCLTMVQYNVYISSLESCNLASDISFAYISETNPSDSSLYRRTFGLVCVENLAKILSEFEKGGYIKKFVKYLHHLNVFISNFIHNNEIDKKNEQLNKKLFFSDYDLHSIYKILMPLNITCIRYISKILTNCLCLTDYSLNYFINYKYINNESKLLIMYSQFMKHYITFKSQVDQVNLTEIKLSSNIKNDYKVKDKPLINANAFIVDEYRHSINKRGSEEWLEKAYNHEYDESSASTLTMLNNLNCDKISTNYIIMSNLLLKHVQTTFSEFMDSDWRYKSKITINGSNNLQLNSPKEDVNKNKKVENIIQDSPNEVPPLSISQKSRYRKVIVGKKHQYLQFLSRISQISDVLMECLIYFIEINKFLIVMELCQRLMNITNQYDCETSCKLLSVFQSAKNCHFIRNNVFQRIFNDSSISRFSSLVCSMEYISNPNNITETHRMAPVKYQILTDLKQSCTAWNRSSLNNNLFTFGKELNSNFKFVIVTSSLIDNFLYICHYIPYQKTNVTNSSNAKNTVNTNTAPNLNLSEKYIQEISQNENFIFKIDLAQCQYTHETERKHIINSDYSSSINEIKQNYFSFLQIKDQSFSFADSLDKMFTNNEFLKDTYSEKLNTINHIQLNSHENVDVASEEITFYERCINNLENVLNDYQNLQKLTINFLQSALEDNVTFNKTPTSKGGEITYNVILIDPQFANLHLEIIFSLINNNSLAISRDYSYQLFIYRFLSQNEEIEITNRPYLPSIISDIKEVKKTNKSMMDKSGNNINVDINNVRYLVDPHHENDQSCDDFSNHMNESHICNFSAKWLGILGKEKIISNACWESYISSGSIFFTSTPCRMFSYYRPHYFLSIRVQETQVAIISERCQNTAAYLNKSHDNEIILPNIKCLETPENTALFCSLIGINCVLYNQFSFESSKNIEQIFELLKQMMTCNNSIGHVMSRYINSGIQNVNENKIDVNEKNNNDKTNSKNDIDSNLEVEENGSTSIKKKTQEIKEKYYNLLNSIKHVINVGLPNIHIG</sequence>
<name>A0A177BBB9_9BILA</name>
<dbReference type="Proteomes" id="UP000078046">
    <property type="component" value="Unassembled WGS sequence"/>
</dbReference>